<evidence type="ECO:0000256" key="3">
    <source>
        <dbReference type="ARBA" id="ARBA00022840"/>
    </source>
</evidence>
<dbReference type="AlphaFoldDB" id="A0AAX3YNY6"/>
<reference evidence="5" key="1">
    <citation type="submission" date="2022-12" db="EMBL/GenBank/DDBJ databases">
        <authorList>
            <person name="Krivoruchko A.V."/>
            <person name="Elkin A."/>
        </authorList>
    </citation>
    <scope>NUCLEOTIDE SEQUENCE</scope>
    <source>
        <strain evidence="5">IEGM 249</strain>
    </source>
</reference>
<dbReference type="SUPFAM" id="SSF52402">
    <property type="entry name" value="Adenine nucleotide alpha hydrolases-like"/>
    <property type="match status" value="2"/>
</dbReference>
<keyword evidence="7" id="KW-1185">Reference proteome</keyword>
<organism evidence="6 8">
    <name type="scientific">Rhodococcus opacus</name>
    <name type="common">Nocardia opaca</name>
    <dbReference type="NCBI Taxonomy" id="37919"/>
    <lineage>
        <taxon>Bacteria</taxon>
        <taxon>Bacillati</taxon>
        <taxon>Actinomycetota</taxon>
        <taxon>Actinomycetes</taxon>
        <taxon>Mycobacteriales</taxon>
        <taxon>Nocardiaceae</taxon>
        <taxon>Rhodococcus</taxon>
    </lineage>
</organism>
<dbReference type="InterPro" id="IPR006016">
    <property type="entry name" value="UspA"/>
</dbReference>
<accession>A0AAX3YNY6</accession>
<dbReference type="RefSeq" id="WP_005565953.1">
    <property type="nucleotide sequence ID" value="NZ_CAJUXZ010000012.1"/>
</dbReference>
<feature type="domain" description="UspA" evidence="4">
    <location>
        <begin position="6"/>
        <end position="137"/>
    </location>
</feature>
<protein>
    <submittedName>
        <fullName evidence="6">Universal stress protein</fullName>
    </submittedName>
</protein>
<dbReference type="Proteomes" id="UP001066327">
    <property type="component" value="Unassembled WGS sequence"/>
</dbReference>
<evidence type="ECO:0000256" key="1">
    <source>
        <dbReference type="ARBA" id="ARBA00008791"/>
    </source>
</evidence>
<feature type="domain" description="UspA" evidence="4">
    <location>
        <begin position="149"/>
        <end position="276"/>
    </location>
</feature>
<evidence type="ECO:0000313" key="8">
    <source>
        <dbReference type="Proteomes" id="UP001231166"/>
    </source>
</evidence>
<reference evidence="6" key="2">
    <citation type="submission" date="2023-07" db="EMBL/GenBank/DDBJ databases">
        <title>Genomic analysis of Rhodococcus opacus VOC-14 with glycol ethers degradation activity.</title>
        <authorList>
            <person name="Narkevich D.A."/>
            <person name="Hlushen A.M."/>
            <person name="Akhremchuk A.E."/>
            <person name="Sikolenko M.A."/>
            <person name="Valentovich L.N."/>
        </authorList>
    </citation>
    <scope>NUCLEOTIDE SEQUENCE</scope>
    <source>
        <strain evidence="6">VOC-14</strain>
    </source>
</reference>
<dbReference type="EMBL" id="JAPWIS010000005">
    <property type="protein sequence ID" value="MCZ4584344.1"/>
    <property type="molecule type" value="Genomic_DNA"/>
</dbReference>
<dbReference type="GO" id="GO:0005524">
    <property type="term" value="F:ATP binding"/>
    <property type="evidence" value="ECO:0007669"/>
    <property type="project" value="UniProtKB-KW"/>
</dbReference>
<dbReference type="Pfam" id="PF00582">
    <property type="entry name" value="Usp"/>
    <property type="match status" value="2"/>
</dbReference>
<dbReference type="EMBL" id="CP130953">
    <property type="protein sequence ID" value="WLF50771.1"/>
    <property type="molecule type" value="Genomic_DNA"/>
</dbReference>
<keyword evidence="3" id="KW-0067">ATP-binding</keyword>
<dbReference type="Gene3D" id="3.40.50.620">
    <property type="entry name" value="HUPs"/>
    <property type="match status" value="2"/>
</dbReference>
<evidence type="ECO:0000259" key="4">
    <source>
        <dbReference type="Pfam" id="PF00582"/>
    </source>
</evidence>
<dbReference type="InterPro" id="IPR006015">
    <property type="entry name" value="Universal_stress_UspA"/>
</dbReference>
<dbReference type="PANTHER" id="PTHR46268:SF27">
    <property type="entry name" value="UNIVERSAL STRESS PROTEIN RV2623"/>
    <property type="match status" value="1"/>
</dbReference>
<comment type="similarity">
    <text evidence="1">Belongs to the universal stress protein A family.</text>
</comment>
<evidence type="ECO:0000313" key="5">
    <source>
        <dbReference type="EMBL" id="MCZ4584344.1"/>
    </source>
</evidence>
<dbReference type="Proteomes" id="UP001231166">
    <property type="component" value="Chromosome"/>
</dbReference>
<dbReference type="InterPro" id="IPR014729">
    <property type="entry name" value="Rossmann-like_a/b/a_fold"/>
</dbReference>
<dbReference type="PRINTS" id="PR01438">
    <property type="entry name" value="UNVRSLSTRESS"/>
</dbReference>
<dbReference type="PANTHER" id="PTHR46268">
    <property type="entry name" value="STRESS RESPONSE PROTEIN NHAX"/>
    <property type="match status" value="1"/>
</dbReference>
<name>A0AAX3YNY6_RHOOP</name>
<keyword evidence="2" id="KW-0547">Nucleotide-binding</keyword>
<sequence>MVDPGIVVGVDGSRSSLDAVRWAAREATVRAAPLLLLSCITYRGAQDGPRLAEVLHARAERDVAEALETARAGSADADIDIRAEVSHQNAPGSLVDRSAGAMMVVLGRRGLGEFTDGLIGSVTSAVARHAQCPVAVIDGWSRVADGTGPVVVGVDGSPSSARAVGLAFEECSLHNTELIALHAWSDQDLSKLPVGVEQTMERSVLEAGVAEWCERFPEVRVRQTLVRDRPVRHLLEMADEAQMIVVGSRGRGGFSGMTLGSTSAALVHITPCPLLIAGPIRPER</sequence>
<gene>
    <name evidence="5" type="ORF">O4328_11720</name>
    <name evidence="6" type="ORF">Q5707_18110</name>
</gene>
<evidence type="ECO:0000256" key="2">
    <source>
        <dbReference type="ARBA" id="ARBA00022741"/>
    </source>
</evidence>
<proteinExistence type="inferred from homology"/>
<evidence type="ECO:0000313" key="7">
    <source>
        <dbReference type="Proteomes" id="UP001066327"/>
    </source>
</evidence>
<evidence type="ECO:0000313" key="6">
    <source>
        <dbReference type="EMBL" id="WLF50771.1"/>
    </source>
</evidence>